<evidence type="ECO:0000313" key="3">
    <source>
        <dbReference type="Proteomes" id="UP000193570"/>
    </source>
</evidence>
<accession>A0A1X6Z609</accession>
<gene>
    <name evidence="2" type="ORF">ROJ8625_02019</name>
</gene>
<evidence type="ECO:0000313" key="2">
    <source>
        <dbReference type="EMBL" id="SLN41822.1"/>
    </source>
</evidence>
<keyword evidence="3" id="KW-1185">Reference proteome</keyword>
<proteinExistence type="predicted"/>
<organism evidence="2 3">
    <name type="scientific">Roseivivax jejudonensis</name>
    <dbReference type="NCBI Taxonomy" id="1529041"/>
    <lineage>
        <taxon>Bacteria</taxon>
        <taxon>Pseudomonadati</taxon>
        <taxon>Pseudomonadota</taxon>
        <taxon>Alphaproteobacteria</taxon>
        <taxon>Rhodobacterales</taxon>
        <taxon>Roseobacteraceae</taxon>
        <taxon>Roseivivax</taxon>
    </lineage>
</organism>
<protein>
    <recommendedName>
        <fullName evidence="4">Tellurium resistance protein</fullName>
    </recommendedName>
</protein>
<keyword evidence="1" id="KW-0812">Transmembrane</keyword>
<feature type="transmembrane region" description="Helical" evidence="1">
    <location>
        <begin position="114"/>
        <end position="137"/>
    </location>
</feature>
<dbReference type="RefSeq" id="WP_085791723.1">
    <property type="nucleotide sequence ID" value="NZ_FWFK01000003.1"/>
</dbReference>
<dbReference type="OrthoDB" id="7869508at2"/>
<dbReference type="EMBL" id="FWFK01000003">
    <property type="protein sequence ID" value="SLN41822.1"/>
    <property type="molecule type" value="Genomic_DNA"/>
</dbReference>
<dbReference type="AlphaFoldDB" id="A0A1X6Z609"/>
<dbReference type="Proteomes" id="UP000193570">
    <property type="component" value="Unassembled WGS sequence"/>
</dbReference>
<keyword evidence="1" id="KW-1133">Transmembrane helix</keyword>
<evidence type="ECO:0000256" key="1">
    <source>
        <dbReference type="SAM" id="Phobius"/>
    </source>
</evidence>
<feature type="transmembrane region" description="Helical" evidence="1">
    <location>
        <begin position="33"/>
        <end position="53"/>
    </location>
</feature>
<feature type="transmembrane region" description="Helical" evidence="1">
    <location>
        <begin position="65"/>
        <end position="85"/>
    </location>
</feature>
<sequence length="146" mass="15496">MPTAAKFVAAVLLAALAYYASELVKELMTDRDRFGPFSLVNAGIGALTGWLSVGARAGHGMSAAISNGVTGVVSGLFCCLAVHSIDEMVERAFDRRYDSMIEAAASVFELMVEFAAVLVDLNFALTLVAGAIVVGYLTELTARNWR</sequence>
<dbReference type="InterPro" id="IPR047784">
    <property type="entry name" value="TrgA"/>
</dbReference>
<keyword evidence="1" id="KW-0472">Membrane</keyword>
<dbReference type="NCBIfam" id="NF033773">
    <property type="entry name" value="tellur_TrgA"/>
    <property type="match status" value="1"/>
</dbReference>
<name>A0A1X6Z609_9RHOB</name>
<evidence type="ECO:0008006" key="4">
    <source>
        <dbReference type="Google" id="ProtNLM"/>
    </source>
</evidence>
<reference evidence="2 3" key="1">
    <citation type="submission" date="2017-03" db="EMBL/GenBank/DDBJ databases">
        <authorList>
            <person name="Afonso C.L."/>
            <person name="Miller P.J."/>
            <person name="Scott M.A."/>
            <person name="Spackman E."/>
            <person name="Goraichik I."/>
            <person name="Dimitrov K.M."/>
            <person name="Suarez D.L."/>
            <person name="Swayne D.E."/>
        </authorList>
    </citation>
    <scope>NUCLEOTIDE SEQUENCE [LARGE SCALE GENOMIC DNA]</scope>
    <source>
        <strain evidence="2 3">CECT 8625</strain>
    </source>
</reference>